<evidence type="ECO:0000259" key="3">
    <source>
        <dbReference type="Pfam" id="PF01494"/>
    </source>
</evidence>
<gene>
    <name evidence="4" type="ORF">GCM10009838_04000</name>
</gene>
<name>A0ABP5BT21_9ACTN</name>
<evidence type="ECO:0000256" key="2">
    <source>
        <dbReference type="ARBA" id="ARBA00023033"/>
    </source>
</evidence>
<keyword evidence="1" id="KW-0560">Oxidoreductase</keyword>
<keyword evidence="2 4" id="KW-0503">Monooxygenase</keyword>
<dbReference type="RefSeq" id="WP_344655123.1">
    <property type="nucleotide sequence ID" value="NZ_BAAAQM010000001.1"/>
</dbReference>
<dbReference type="SUPFAM" id="SSF51905">
    <property type="entry name" value="FAD/NAD(P)-binding domain"/>
    <property type="match status" value="1"/>
</dbReference>
<dbReference type="EMBL" id="BAAAQM010000001">
    <property type="protein sequence ID" value="GAA1952058.1"/>
    <property type="molecule type" value="Genomic_DNA"/>
</dbReference>
<feature type="domain" description="FAD-binding" evidence="3">
    <location>
        <begin position="270"/>
        <end position="339"/>
    </location>
</feature>
<dbReference type="PRINTS" id="PR00420">
    <property type="entry name" value="RNGMNOXGNASE"/>
</dbReference>
<evidence type="ECO:0000313" key="5">
    <source>
        <dbReference type="Proteomes" id="UP001499854"/>
    </source>
</evidence>
<protein>
    <submittedName>
        <fullName evidence="4">FAD-dependent monooxygenase</fullName>
    </submittedName>
</protein>
<comment type="caution">
    <text evidence="4">The sequence shown here is derived from an EMBL/GenBank/DDBJ whole genome shotgun (WGS) entry which is preliminary data.</text>
</comment>
<dbReference type="Gene3D" id="3.50.50.60">
    <property type="entry name" value="FAD/NAD(P)-binding domain"/>
    <property type="match status" value="1"/>
</dbReference>
<sequence length="386" mass="40137">MKAVVVGAGFGGLAAAVGLHQRGWDVTVAERAPELLPVGAGLAVAPNGLRALDMLGLGDAVRKLAAFQGDAAMRRSDGRVIARTAGSAMERRFGDAVIPATRAAVMDVLTASLPPDALRLGVAATGVEVGGTSERPRLLTDSGPLEADLIVAADGVNSVLRKALFPEHGGPVYSGFTAWRMLVPAPPGDYLPGETWGGGQVFGITPLADGRVYAYAADHSPAGVTYPDEKAELLRRFGGWHHPIPEIIGAAEPGAVLHNDVYEMADPLPAYHRGAVAILGDAAHAMTPHLGQGANQAMEDAVTLAALVGPAKDSVEIATALAQYTALRVPRGADIVRRSHRLGALTQTTSRPKAALRNVVMRLAGRVVPDLALRAMDPVVAWQPPQ</sequence>
<dbReference type="InterPro" id="IPR002938">
    <property type="entry name" value="FAD-bd"/>
</dbReference>
<organism evidence="4 5">
    <name type="scientific">Catenulispora subtropica</name>
    <dbReference type="NCBI Taxonomy" id="450798"/>
    <lineage>
        <taxon>Bacteria</taxon>
        <taxon>Bacillati</taxon>
        <taxon>Actinomycetota</taxon>
        <taxon>Actinomycetes</taxon>
        <taxon>Catenulisporales</taxon>
        <taxon>Catenulisporaceae</taxon>
        <taxon>Catenulispora</taxon>
    </lineage>
</organism>
<accession>A0ABP5BT21</accession>
<evidence type="ECO:0000313" key="4">
    <source>
        <dbReference type="EMBL" id="GAA1952058.1"/>
    </source>
</evidence>
<proteinExistence type="predicted"/>
<dbReference type="GO" id="GO:0004497">
    <property type="term" value="F:monooxygenase activity"/>
    <property type="evidence" value="ECO:0007669"/>
    <property type="project" value="UniProtKB-KW"/>
</dbReference>
<dbReference type="InterPro" id="IPR050493">
    <property type="entry name" value="FAD-dep_Monooxygenase_BioMet"/>
</dbReference>
<keyword evidence="5" id="KW-1185">Reference proteome</keyword>
<feature type="domain" description="FAD-binding" evidence="3">
    <location>
        <begin position="2"/>
        <end position="164"/>
    </location>
</feature>
<dbReference type="PANTHER" id="PTHR13789">
    <property type="entry name" value="MONOOXYGENASE"/>
    <property type="match status" value="1"/>
</dbReference>
<dbReference type="PANTHER" id="PTHR13789:SF309">
    <property type="entry name" value="PUTATIVE (AFU_ORTHOLOGUE AFUA_6G14510)-RELATED"/>
    <property type="match status" value="1"/>
</dbReference>
<dbReference type="Proteomes" id="UP001499854">
    <property type="component" value="Unassembled WGS sequence"/>
</dbReference>
<dbReference type="Pfam" id="PF01494">
    <property type="entry name" value="FAD_binding_3"/>
    <property type="match status" value="2"/>
</dbReference>
<reference evidence="5" key="1">
    <citation type="journal article" date="2019" name="Int. J. Syst. Evol. Microbiol.">
        <title>The Global Catalogue of Microorganisms (GCM) 10K type strain sequencing project: providing services to taxonomists for standard genome sequencing and annotation.</title>
        <authorList>
            <consortium name="The Broad Institute Genomics Platform"/>
            <consortium name="The Broad Institute Genome Sequencing Center for Infectious Disease"/>
            <person name="Wu L."/>
            <person name="Ma J."/>
        </authorList>
    </citation>
    <scope>NUCLEOTIDE SEQUENCE [LARGE SCALE GENOMIC DNA]</scope>
    <source>
        <strain evidence="5">JCM 16013</strain>
    </source>
</reference>
<dbReference type="InterPro" id="IPR036188">
    <property type="entry name" value="FAD/NAD-bd_sf"/>
</dbReference>
<evidence type="ECO:0000256" key="1">
    <source>
        <dbReference type="ARBA" id="ARBA00023002"/>
    </source>
</evidence>